<dbReference type="Pfam" id="PF07727">
    <property type="entry name" value="RVT_2"/>
    <property type="match status" value="2"/>
</dbReference>
<sequence>MKKEIHMIEKNNTWVLVDRPKDREVISLKWIFKIKLNQEGKVQKYKARLVARGFLQKSGGEDKVYKLKKALYGLKQAPRAWYKEIDTYFIRSDFERSKSEATLYVKKEGHDILIACLYADDLIFTGNNSVLMQKFKQEMMKTYEMSDLGLLHYFLGIEVIQMEEGIFLSQKKYAKGTFKNFHTTGCKSVDTPMAPNEKLKKDDGAKRVASSTYRSLIGSLLYLTATRPDIMFATSVLSRFMQDPSQFLLIVLKNLLVPWL</sequence>
<evidence type="ECO:0000259" key="1">
    <source>
        <dbReference type="Pfam" id="PF07727"/>
    </source>
</evidence>
<reference evidence="2" key="1">
    <citation type="submission" date="2020-06" db="EMBL/GenBank/DDBJ databases">
        <authorList>
            <person name="Li T."/>
            <person name="Hu X."/>
            <person name="Zhang T."/>
            <person name="Song X."/>
            <person name="Zhang H."/>
            <person name="Dai N."/>
            <person name="Sheng W."/>
            <person name="Hou X."/>
            <person name="Wei L."/>
        </authorList>
    </citation>
    <scope>NUCLEOTIDE SEQUENCE</scope>
    <source>
        <strain evidence="2">KEN1</strain>
        <tissue evidence="2">Leaf</tissue>
    </source>
</reference>
<dbReference type="PANTHER" id="PTHR11439:SF502">
    <property type="entry name" value="SECRETED RXLR EFFECTOR PROTEIN 161-LIKE"/>
    <property type="match status" value="1"/>
</dbReference>
<evidence type="ECO:0000313" key="2">
    <source>
        <dbReference type="EMBL" id="KAL0449217.1"/>
    </source>
</evidence>
<dbReference type="PANTHER" id="PTHR11439">
    <property type="entry name" value="GAG-POL-RELATED RETROTRANSPOSON"/>
    <property type="match status" value="1"/>
</dbReference>
<protein>
    <submittedName>
        <fullName evidence="2">Retrovirus-related Pol polyprotein from transposon RE1</fullName>
    </submittedName>
</protein>
<name>A0AAW2X4T8_9LAMI</name>
<comment type="caution">
    <text evidence="2">The sequence shown here is derived from an EMBL/GenBank/DDBJ whole genome shotgun (WGS) entry which is preliminary data.</text>
</comment>
<dbReference type="AlphaFoldDB" id="A0AAW2X4T8"/>
<dbReference type="EMBL" id="JACGWN010000005">
    <property type="protein sequence ID" value="KAL0449217.1"/>
    <property type="molecule type" value="Genomic_DNA"/>
</dbReference>
<dbReference type="InterPro" id="IPR043502">
    <property type="entry name" value="DNA/RNA_pol_sf"/>
</dbReference>
<dbReference type="InterPro" id="IPR013103">
    <property type="entry name" value="RVT_2"/>
</dbReference>
<gene>
    <name evidence="2" type="ORF">Slati_1478100</name>
</gene>
<dbReference type="SUPFAM" id="SSF56672">
    <property type="entry name" value="DNA/RNA polymerases"/>
    <property type="match status" value="1"/>
</dbReference>
<accession>A0AAW2X4T8</accession>
<feature type="domain" description="Reverse transcriptase Ty1/copia-type" evidence="1">
    <location>
        <begin position="11"/>
        <end position="59"/>
    </location>
</feature>
<feature type="domain" description="Reverse transcriptase Ty1/copia-type" evidence="1">
    <location>
        <begin position="60"/>
        <end position="194"/>
    </location>
</feature>
<organism evidence="2">
    <name type="scientific">Sesamum latifolium</name>
    <dbReference type="NCBI Taxonomy" id="2727402"/>
    <lineage>
        <taxon>Eukaryota</taxon>
        <taxon>Viridiplantae</taxon>
        <taxon>Streptophyta</taxon>
        <taxon>Embryophyta</taxon>
        <taxon>Tracheophyta</taxon>
        <taxon>Spermatophyta</taxon>
        <taxon>Magnoliopsida</taxon>
        <taxon>eudicotyledons</taxon>
        <taxon>Gunneridae</taxon>
        <taxon>Pentapetalae</taxon>
        <taxon>asterids</taxon>
        <taxon>lamiids</taxon>
        <taxon>Lamiales</taxon>
        <taxon>Pedaliaceae</taxon>
        <taxon>Sesamum</taxon>
    </lineage>
</organism>
<reference evidence="2" key="2">
    <citation type="journal article" date="2024" name="Plant">
        <title>Genomic evolution and insights into agronomic trait innovations of Sesamum species.</title>
        <authorList>
            <person name="Miao H."/>
            <person name="Wang L."/>
            <person name="Qu L."/>
            <person name="Liu H."/>
            <person name="Sun Y."/>
            <person name="Le M."/>
            <person name="Wang Q."/>
            <person name="Wei S."/>
            <person name="Zheng Y."/>
            <person name="Lin W."/>
            <person name="Duan Y."/>
            <person name="Cao H."/>
            <person name="Xiong S."/>
            <person name="Wang X."/>
            <person name="Wei L."/>
            <person name="Li C."/>
            <person name="Ma Q."/>
            <person name="Ju M."/>
            <person name="Zhao R."/>
            <person name="Li G."/>
            <person name="Mu C."/>
            <person name="Tian Q."/>
            <person name="Mei H."/>
            <person name="Zhang T."/>
            <person name="Gao T."/>
            <person name="Zhang H."/>
        </authorList>
    </citation>
    <scope>NUCLEOTIDE SEQUENCE</scope>
    <source>
        <strain evidence="2">KEN1</strain>
    </source>
</reference>
<proteinExistence type="predicted"/>